<dbReference type="InterPro" id="IPR039426">
    <property type="entry name" value="TonB-dep_rcpt-like"/>
</dbReference>
<dbReference type="GO" id="GO:0009279">
    <property type="term" value="C:cell outer membrane"/>
    <property type="evidence" value="ECO:0007669"/>
    <property type="project" value="UniProtKB-SubCell"/>
</dbReference>
<dbReference type="Pfam" id="PF13715">
    <property type="entry name" value="CarbopepD_reg_2"/>
    <property type="match status" value="1"/>
</dbReference>
<organism evidence="3 4">
    <name type="scientific">Candidatus Limisoma faecipullorum</name>
    <dbReference type="NCBI Taxonomy" id="2840854"/>
    <lineage>
        <taxon>Bacteria</taxon>
        <taxon>Pseudomonadati</taxon>
        <taxon>Bacteroidota</taxon>
        <taxon>Bacteroidia</taxon>
        <taxon>Bacteroidales</taxon>
        <taxon>Candidatus Limisoma</taxon>
    </lineage>
</organism>
<comment type="caution">
    <text evidence="3">The sequence shown here is derived from an EMBL/GenBank/DDBJ whole genome shotgun (WGS) entry which is preliminary data.</text>
</comment>
<dbReference type="SUPFAM" id="SSF49464">
    <property type="entry name" value="Carboxypeptidase regulatory domain-like"/>
    <property type="match status" value="1"/>
</dbReference>
<dbReference type="InterPro" id="IPR037066">
    <property type="entry name" value="Plug_dom_sf"/>
</dbReference>
<dbReference type="SUPFAM" id="SSF56935">
    <property type="entry name" value="Porins"/>
    <property type="match status" value="1"/>
</dbReference>
<dbReference type="Gene3D" id="2.60.40.1120">
    <property type="entry name" value="Carboxypeptidase-like, regulatory domain"/>
    <property type="match status" value="1"/>
</dbReference>
<gene>
    <name evidence="3" type="ORF">IAB88_09200</name>
</gene>
<proteinExistence type="inferred from homology"/>
<keyword evidence="3" id="KW-0675">Receptor</keyword>
<sequence>MNFQKTIYTLLLIILPVLADAQVRIYGKVTDADNQPIEFATVRIGGTAIGTNTGLDGSYALSVAEADTLEVIFNCIGYRENKQKIIKPRGRVNLNVRLFKTTRELQEVEITEYKKQTDAMQQIDIQAVRKAPNVSGNGVEGLLTTMAGVTSKNEMSSQYSVRGGSYDENSVYINGIEVYRPQLVSSGQQEGLSIINSSLVGSVNFSTGGFNAEYGDKMSSVLDITYKHPEAFEGNVALSMMGADAAIGQAAGKFSQLHGIRYKRNTSLLSSLETKGEYEPQFLDYQTNLRYKINDNWNVSFLGNIAMNDYKFTPATRSTSFGTSQNVKEFTVYFDGKEQDRFETYFGALELNYDANKSTGYTLLASGFLTNELVSYDISGEYWLDEAGTNDGDNSVGGQIGVGKYLEHARNRFKAGVFTVALKGHTSINRHNLTYGMEYRYQNVYDRSSEWEMRDSAGYSLPHTGNKIEMIYNLTSKHDISTNKLSWYAQDTYRLLCNAGLFTFNAGVRMSYWDFNKEFLVSPRVSVGFVPEANSNLTMRLAGGLYYQSPFYKEFRETVTDDNGNSYIRLNKEIKSQRSVQLIFGTDYTFRAMDRPFKLTAEAYYKNLSNLIPYELDNLKLVYSGRNESSGYIAGIDFKFFGQFVPGTDSWISFSLMKTQETLNGVKVPRPTDQRYSVGLFFTDYFPKVPKLKFSLRGVLSDGFPMTPPQVTRDINYFRAPAYKRIDIGFQYQLLGDDQNSGGIRPDNFWRNFKSIWIGLDVFNLLDISNVSSYYWVTDVNRIQYAVPNYLTGRQFNVSLSIAF</sequence>
<reference evidence="3" key="2">
    <citation type="journal article" date="2021" name="PeerJ">
        <title>Extensive microbial diversity within the chicken gut microbiome revealed by metagenomics and culture.</title>
        <authorList>
            <person name="Gilroy R."/>
            <person name="Ravi A."/>
            <person name="Getino M."/>
            <person name="Pursley I."/>
            <person name="Horton D.L."/>
            <person name="Alikhan N.F."/>
            <person name="Baker D."/>
            <person name="Gharbi K."/>
            <person name="Hall N."/>
            <person name="Watson M."/>
            <person name="Adriaenssens E.M."/>
            <person name="Foster-Nyarko E."/>
            <person name="Jarju S."/>
            <person name="Secka A."/>
            <person name="Antonio M."/>
            <person name="Oren A."/>
            <person name="Chaudhuri R.R."/>
            <person name="La Ragione R."/>
            <person name="Hildebrand F."/>
            <person name="Pallen M.J."/>
        </authorList>
    </citation>
    <scope>NUCLEOTIDE SEQUENCE</scope>
    <source>
        <strain evidence="3">6919</strain>
    </source>
</reference>
<protein>
    <submittedName>
        <fullName evidence="3">TonB-dependent receptor</fullName>
    </submittedName>
</protein>
<evidence type="ECO:0000313" key="4">
    <source>
        <dbReference type="Proteomes" id="UP000823598"/>
    </source>
</evidence>
<dbReference type="PROSITE" id="PS52016">
    <property type="entry name" value="TONB_DEPENDENT_REC_3"/>
    <property type="match status" value="1"/>
</dbReference>
<keyword evidence="1" id="KW-0812">Transmembrane</keyword>
<dbReference type="AlphaFoldDB" id="A0A9D9NKL2"/>
<comment type="similarity">
    <text evidence="1">Belongs to the TonB-dependent receptor family.</text>
</comment>
<evidence type="ECO:0000259" key="2">
    <source>
        <dbReference type="Pfam" id="PF07715"/>
    </source>
</evidence>
<dbReference type="Proteomes" id="UP000823598">
    <property type="component" value="Unassembled WGS sequence"/>
</dbReference>
<keyword evidence="1" id="KW-0813">Transport</keyword>
<dbReference type="EMBL" id="JADIMC010000109">
    <property type="protein sequence ID" value="MBO8477154.1"/>
    <property type="molecule type" value="Genomic_DNA"/>
</dbReference>
<comment type="subcellular location">
    <subcellularLocation>
        <location evidence="1">Cell outer membrane</location>
        <topology evidence="1">Multi-pass membrane protein</topology>
    </subcellularLocation>
</comment>
<keyword evidence="1" id="KW-0998">Cell outer membrane</keyword>
<dbReference type="Pfam" id="PF07715">
    <property type="entry name" value="Plug"/>
    <property type="match status" value="1"/>
</dbReference>
<reference evidence="3" key="1">
    <citation type="submission" date="2020-10" db="EMBL/GenBank/DDBJ databases">
        <authorList>
            <person name="Gilroy R."/>
        </authorList>
    </citation>
    <scope>NUCLEOTIDE SEQUENCE</scope>
    <source>
        <strain evidence="3">6919</strain>
    </source>
</reference>
<keyword evidence="1" id="KW-1134">Transmembrane beta strand</keyword>
<evidence type="ECO:0000313" key="3">
    <source>
        <dbReference type="EMBL" id="MBO8477154.1"/>
    </source>
</evidence>
<evidence type="ECO:0000256" key="1">
    <source>
        <dbReference type="PROSITE-ProRule" id="PRU01360"/>
    </source>
</evidence>
<dbReference type="InterPro" id="IPR008969">
    <property type="entry name" value="CarboxyPept-like_regulatory"/>
</dbReference>
<dbReference type="InterPro" id="IPR012910">
    <property type="entry name" value="Plug_dom"/>
</dbReference>
<keyword evidence="1" id="KW-0472">Membrane</keyword>
<name>A0A9D9NKL2_9BACT</name>
<accession>A0A9D9NKL2</accession>
<feature type="domain" description="TonB-dependent receptor plug" evidence="2">
    <location>
        <begin position="119"/>
        <end position="216"/>
    </location>
</feature>
<dbReference type="Gene3D" id="2.170.130.10">
    <property type="entry name" value="TonB-dependent receptor, plug domain"/>
    <property type="match status" value="1"/>
</dbReference>